<dbReference type="InParanoid" id="B9TLX0"/>
<reference evidence="2" key="1">
    <citation type="journal article" date="2010" name="Nat. Biotechnol.">
        <title>Draft genome sequence of the oilseed species Ricinus communis.</title>
        <authorList>
            <person name="Chan A.P."/>
            <person name="Crabtree J."/>
            <person name="Zhao Q."/>
            <person name="Lorenzi H."/>
            <person name="Orvis J."/>
            <person name="Puiu D."/>
            <person name="Melake-Berhan A."/>
            <person name="Jones K.M."/>
            <person name="Redman J."/>
            <person name="Chen G."/>
            <person name="Cahoon E.B."/>
            <person name="Gedil M."/>
            <person name="Stanke M."/>
            <person name="Haas B.J."/>
            <person name="Wortman J.R."/>
            <person name="Fraser-Liggett C.M."/>
            <person name="Ravel J."/>
            <person name="Rabinowicz P.D."/>
        </authorList>
    </citation>
    <scope>NUCLEOTIDE SEQUENCE [LARGE SCALE GENOMIC DNA]</scope>
    <source>
        <strain evidence="2">cv. Hale</strain>
    </source>
</reference>
<dbReference type="EMBL" id="EQ987585">
    <property type="protein sequence ID" value="EEF23145.1"/>
    <property type="molecule type" value="Genomic_DNA"/>
</dbReference>
<proteinExistence type="predicted"/>
<sequence length="61" mass="6229">MRGDARQSSGCVDTCTARRTLRPAAQAGPEASLLGRGGARIEGAVGGLRRAHAANRPAIDT</sequence>
<dbReference type="AlphaFoldDB" id="B9TLX0"/>
<dbReference type="Proteomes" id="UP000008311">
    <property type="component" value="Unassembled WGS sequence"/>
</dbReference>
<protein>
    <submittedName>
        <fullName evidence="1">Uncharacterized protein</fullName>
    </submittedName>
</protein>
<organism evidence="1 2">
    <name type="scientific">Ricinus communis</name>
    <name type="common">Castor bean</name>
    <dbReference type="NCBI Taxonomy" id="3988"/>
    <lineage>
        <taxon>Eukaryota</taxon>
        <taxon>Viridiplantae</taxon>
        <taxon>Streptophyta</taxon>
        <taxon>Embryophyta</taxon>
        <taxon>Tracheophyta</taxon>
        <taxon>Spermatophyta</taxon>
        <taxon>Magnoliopsida</taxon>
        <taxon>eudicotyledons</taxon>
        <taxon>Gunneridae</taxon>
        <taxon>Pentapetalae</taxon>
        <taxon>rosids</taxon>
        <taxon>fabids</taxon>
        <taxon>Malpighiales</taxon>
        <taxon>Euphorbiaceae</taxon>
        <taxon>Acalyphoideae</taxon>
        <taxon>Acalypheae</taxon>
        <taxon>Ricinus</taxon>
    </lineage>
</organism>
<feature type="non-terminal residue" evidence="1">
    <location>
        <position position="61"/>
    </location>
</feature>
<evidence type="ECO:0000313" key="1">
    <source>
        <dbReference type="EMBL" id="EEF23145.1"/>
    </source>
</evidence>
<evidence type="ECO:0000313" key="2">
    <source>
        <dbReference type="Proteomes" id="UP000008311"/>
    </source>
</evidence>
<accession>B9TLX0</accession>
<name>B9TLX0_RICCO</name>
<keyword evidence="2" id="KW-1185">Reference proteome</keyword>
<gene>
    <name evidence="1" type="ORF">RCOM_2060960</name>
</gene>